<reference evidence="2" key="1">
    <citation type="journal article" date="2023" name="Plant J.">
        <title>Genome sequences and population genomics provide insights into the demographic history, inbreeding, and mutation load of two 'living fossil' tree species of Dipteronia.</title>
        <authorList>
            <person name="Feng Y."/>
            <person name="Comes H.P."/>
            <person name="Chen J."/>
            <person name="Zhu S."/>
            <person name="Lu R."/>
            <person name="Zhang X."/>
            <person name="Li P."/>
            <person name="Qiu J."/>
            <person name="Olsen K.M."/>
            <person name="Qiu Y."/>
        </authorList>
    </citation>
    <scope>NUCLEOTIDE SEQUENCE</scope>
    <source>
        <strain evidence="2">KIB01</strain>
    </source>
</reference>
<name>A0AAD9WSG5_9ROSI</name>
<organism evidence="2 3">
    <name type="scientific">Dipteronia dyeriana</name>
    <dbReference type="NCBI Taxonomy" id="168575"/>
    <lineage>
        <taxon>Eukaryota</taxon>
        <taxon>Viridiplantae</taxon>
        <taxon>Streptophyta</taxon>
        <taxon>Embryophyta</taxon>
        <taxon>Tracheophyta</taxon>
        <taxon>Spermatophyta</taxon>
        <taxon>Magnoliopsida</taxon>
        <taxon>eudicotyledons</taxon>
        <taxon>Gunneridae</taxon>
        <taxon>Pentapetalae</taxon>
        <taxon>rosids</taxon>
        <taxon>malvids</taxon>
        <taxon>Sapindales</taxon>
        <taxon>Sapindaceae</taxon>
        <taxon>Hippocastanoideae</taxon>
        <taxon>Acereae</taxon>
        <taxon>Dipteronia</taxon>
    </lineage>
</organism>
<dbReference type="EMBL" id="JANJYI010000007">
    <property type="protein sequence ID" value="KAK2640757.1"/>
    <property type="molecule type" value="Genomic_DNA"/>
</dbReference>
<dbReference type="InterPro" id="IPR006527">
    <property type="entry name" value="F-box-assoc_dom_typ1"/>
</dbReference>
<proteinExistence type="predicted"/>
<evidence type="ECO:0000313" key="2">
    <source>
        <dbReference type="EMBL" id="KAK2640757.1"/>
    </source>
</evidence>
<keyword evidence="3" id="KW-1185">Reference proteome</keyword>
<accession>A0AAD9WSG5</accession>
<evidence type="ECO:0000313" key="3">
    <source>
        <dbReference type="Proteomes" id="UP001280121"/>
    </source>
</evidence>
<dbReference type="Proteomes" id="UP001280121">
    <property type="component" value="Unassembled WGS sequence"/>
</dbReference>
<dbReference type="AlphaFoldDB" id="A0AAD9WSG5"/>
<feature type="domain" description="F-box associated beta-propeller type 1" evidence="1">
    <location>
        <begin position="10"/>
        <end position="94"/>
    </location>
</feature>
<dbReference type="Pfam" id="PF07734">
    <property type="entry name" value="FBA_1"/>
    <property type="match status" value="1"/>
</dbReference>
<comment type="caution">
    <text evidence="2">The sequence shown here is derived from an EMBL/GenBank/DDBJ whole genome shotgun (WGS) entry which is preliminary data.</text>
</comment>
<protein>
    <recommendedName>
        <fullName evidence="1">F-box associated beta-propeller type 1 domain-containing protein</fullName>
    </recommendedName>
</protein>
<evidence type="ECO:0000259" key="1">
    <source>
        <dbReference type="Pfam" id="PF07734"/>
    </source>
</evidence>
<gene>
    <name evidence="2" type="ORF">Ddye_022520</name>
</gene>
<sequence>MIVHHSSIDDYKFVKNVRRSTACVFSLKNNSWKCIEDSRYECQLFVLGTLLNGDIHWVLEHQGGDCVIAAFDLVEERFKDLPLPDALTNFGVLSTGVLDGRLCVEEIICCEVNYTTVSLGVRTSRW</sequence>